<dbReference type="InterPro" id="IPR005139">
    <property type="entry name" value="PCRF"/>
</dbReference>
<comment type="similarity">
    <text evidence="1">Belongs to the prokaryotic/mitochondrial release factor family.</text>
</comment>
<protein>
    <submittedName>
        <fullName evidence="4">Peptide chain release factor 2 @ programmed frameshift-containing</fullName>
    </submittedName>
</protein>
<dbReference type="PANTHER" id="PTHR43116">
    <property type="entry name" value="PEPTIDE CHAIN RELEASE FACTOR 2"/>
    <property type="match status" value="1"/>
</dbReference>
<dbReference type="GO" id="GO:0016149">
    <property type="term" value="F:translation release factor activity, codon specific"/>
    <property type="evidence" value="ECO:0007669"/>
    <property type="project" value="InterPro"/>
</dbReference>
<evidence type="ECO:0000259" key="3">
    <source>
        <dbReference type="PROSITE" id="PS00745"/>
    </source>
</evidence>
<keyword evidence="2" id="KW-0648">Protein biosynthesis</keyword>
<dbReference type="Gene3D" id="3.30.160.20">
    <property type="match status" value="1"/>
</dbReference>
<gene>
    <name evidence="4" type="ORF">MNBD_NITROSPIRAE01-642</name>
</gene>
<dbReference type="PANTHER" id="PTHR43116:SF3">
    <property type="entry name" value="CLASS I PEPTIDE CHAIN RELEASE FACTOR"/>
    <property type="match status" value="1"/>
</dbReference>
<dbReference type="Gene3D" id="1.20.58.410">
    <property type="entry name" value="Release factor"/>
    <property type="match status" value="1"/>
</dbReference>
<dbReference type="GO" id="GO:0005737">
    <property type="term" value="C:cytoplasm"/>
    <property type="evidence" value="ECO:0007669"/>
    <property type="project" value="InterPro"/>
</dbReference>
<organism evidence="4">
    <name type="scientific">hydrothermal vent metagenome</name>
    <dbReference type="NCBI Taxonomy" id="652676"/>
    <lineage>
        <taxon>unclassified sequences</taxon>
        <taxon>metagenomes</taxon>
        <taxon>ecological metagenomes</taxon>
    </lineage>
</organism>
<name>A0A3B1CQQ5_9ZZZZ</name>
<evidence type="ECO:0000256" key="1">
    <source>
        <dbReference type="ARBA" id="ARBA00010835"/>
    </source>
</evidence>
<dbReference type="Gene3D" id="3.30.70.1660">
    <property type="match status" value="1"/>
</dbReference>
<dbReference type="EMBL" id="UOGF01000042">
    <property type="protein sequence ID" value="VAX28801.1"/>
    <property type="molecule type" value="Genomic_DNA"/>
</dbReference>
<dbReference type="AlphaFoldDB" id="A0A3B1CQQ5"/>
<accession>A0A3B1CQQ5</accession>
<evidence type="ECO:0000256" key="2">
    <source>
        <dbReference type="ARBA" id="ARBA00022917"/>
    </source>
</evidence>
<dbReference type="Pfam" id="PF00472">
    <property type="entry name" value="RF-1"/>
    <property type="match status" value="1"/>
</dbReference>
<dbReference type="SUPFAM" id="SSF75620">
    <property type="entry name" value="Release factor"/>
    <property type="match status" value="1"/>
</dbReference>
<dbReference type="PROSITE" id="PS00745">
    <property type="entry name" value="RF_PROK_I"/>
    <property type="match status" value="1"/>
</dbReference>
<reference evidence="4" key="1">
    <citation type="submission" date="2018-06" db="EMBL/GenBank/DDBJ databases">
        <authorList>
            <person name="Zhirakovskaya E."/>
        </authorList>
    </citation>
    <scope>NUCLEOTIDE SEQUENCE</scope>
</reference>
<dbReference type="SMART" id="SM00937">
    <property type="entry name" value="PCRF"/>
    <property type="match status" value="1"/>
</dbReference>
<dbReference type="InterPro" id="IPR045853">
    <property type="entry name" value="Pep_chain_release_fac_I_sf"/>
</dbReference>
<dbReference type="InterPro" id="IPR004374">
    <property type="entry name" value="PrfB"/>
</dbReference>
<feature type="domain" description="Prokaryotic-type class I peptide chain release factors" evidence="3">
    <location>
        <begin position="228"/>
        <end position="244"/>
    </location>
</feature>
<dbReference type="HAMAP" id="MF_00094">
    <property type="entry name" value="Rel_fac_2"/>
    <property type="match status" value="1"/>
</dbReference>
<sequence length="350" mass="39732">MNNYGGIFDLASSIAEVDKLTEASLVQDFWDDPAKAQEILTLKTRLEKSLKRWDDIDQDLEEAELLITLSREEEDASLEEEIEVLIAALKGKLDALTIETLFKGEKDFNNAILTIHPGAGGTESQDWAQMLMRMYNRWFERRAFEIETLDLQAGDEAGIKSVTFLVKGPYAYGYLRVEAGVHRLVRISPFDAAKRRHTSFASVFVSPEIEDDVDIEIDEKEIRIDTYRASGAGGQHVNKTSSAIRITHLPSGFVTQCQNERSQRQNKLIAMRVLKSRLYEKQQEEKEAAMAKITGEKKEIGWGSQIRSYVFQPYQMVKDHRTNIEVGNVSGVMDGDIDLFVEGYLKRPKS</sequence>
<evidence type="ECO:0000313" key="4">
    <source>
        <dbReference type="EMBL" id="VAX28801.1"/>
    </source>
</evidence>
<dbReference type="Pfam" id="PF03462">
    <property type="entry name" value="PCRF"/>
    <property type="match status" value="1"/>
</dbReference>
<dbReference type="FunFam" id="3.30.160.20:FF:000010">
    <property type="entry name" value="Peptide chain release factor 2"/>
    <property type="match status" value="1"/>
</dbReference>
<proteinExistence type="inferred from homology"/>
<dbReference type="InterPro" id="IPR000352">
    <property type="entry name" value="Pep_chain_release_fac_I"/>
</dbReference>
<dbReference type="NCBIfam" id="TIGR00020">
    <property type="entry name" value="prfB"/>
    <property type="match status" value="1"/>
</dbReference>